<organism evidence="1">
    <name type="scientific">mine drainage metagenome</name>
    <dbReference type="NCBI Taxonomy" id="410659"/>
    <lineage>
        <taxon>unclassified sequences</taxon>
        <taxon>metagenomes</taxon>
        <taxon>ecological metagenomes</taxon>
    </lineage>
</organism>
<gene>
    <name evidence="1" type="ORF">GALL_138050</name>
</gene>
<comment type="caution">
    <text evidence="1">The sequence shown here is derived from an EMBL/GenBank/DDBJ whole genome shotgun (WGS) entry which is preliminary data.</text>
</comment>
<dbReference type="AlphaFoldDB" id="A0A1J5S7I5"/>
<proteinExistence type="predicted"/>
<protein>
    <submittedName>
        <fullName evidence="1">Uncharacterized protein</fullName>
    </submittedName>
</protein>
<accession>A0A1J5S7I5</accession>
<evidence type="ECO:0000313" key="1">
    <source>
        <dbReference type="EMBL" id="OIR04074.1"/>
    </source>
</evidence>
<sequence>MTPDSIVDSIANQADDLLADARSVAEARTGIAEILSAEYPKLSGPERQKIIEAVLRILSEEGFFESGRGMAGGGDSEESADEE</sequence>
<reference evidence="1" key="1">
    <citation type="submission" date="2016-10" db="EMBL/GenBank/DDBJ databases">
        <title>Sequence of Gallionella enrichment culture.</title>
        <authorList>
            <person name="Poehlein A."/>
            <person name="Muehling M."/>
            <person name="Daniel R."/>
        </authorList>
    </citation>
    <scope>NUCLEOTIDE SEQUENCE</scope>
</reference>
<name>A0A1J5S7I5_9ZZZZ</name>
<dbReference type="EMBL" id="MLJW01000060">
    <property type="protein sequence ID" value="OIR04074.1"/>
    <property type="molecule type" value="Genomic_DNA"/>
</dbReference>